<keyword evidence="1" id="KW-1133">Transmembrane helix</keyword>
<dbReference type="OrthoDB" id="9806713at2"/>
<feature type="transmembrane region" description="Helical" evidence="1">
    <location>
        <begin position="54"/>
        <end position="76"/>
    </location>
</feature>
<evidence type="ECO:0000313" key="3">
    <source>
        <dbReference type="Proteomes" id="UP000245288"/>
    </source>
</evidence>
<proteinExistence type="predicted"/>
<keyword evidence="3" id="KW-1185">Reference proteome</keyword>
<protein>
    <submittedName>
        <fullName evidence="2">Uncharacterized protein</fullName>
    </submittedName>
</protein>
<dbReference type="RefSeq" id="WP_109215878.1">
    <property type="nucleotide sequence ID" value="NZ_CABMEW010000018.1"/>
</dbReference>
<gene>
    <name evidence="2" type="ORF">LG34_09990</name>
</gene>
<sequence>MLSDEKMDREIREHVKEHPVILPEDYQAMVQEQIKKCCEGEMHMNKKKQRKKKMIAAACVILCVGVCGAGGVRAGMNYAKQRAEQTSEKEQEDLWTDAAKADADTFSRELSQKEQKRLNELAEKYQAEGLFPDGSILQISDKSEIVSDQICFLAQNSTFYLPEKALNDEQMLELIDFYAKRDYSVTAQGQKDADVTNASADDVTEITQEEALEKASTLLEQLYGIDTDTLAVDTEHDQALDANGETFTTDHITYRDEAAGISYMVSVNLQNGEIKTVSAEKDTGSNYSKKIAEDAAQYQGLSLDAEKMAHAYMGENAVWTAKRIEYMRDEKQMLGTGIVNYIFVTDADACVISYSCAQQYFYQVRQFSKDELDSYLSDEKEQGALRSLEQIIADVK</sequence>
<dbReference type="Proteomes" id="UP000245288">
    <property type="component" value="Unassembled WGS sequence"/>
</dbReference>
<reference evidence="2 3" key="1">
    <citation type="submission" date="2014-09" db="EMBL/GenBank/DDBJ databases">
        <title>Butyrate-producing bacteria isolated from human gut.</title>
        <authorList>
            <person name="Zhang Q."/>
            <person name="Zhao L."/>
        </authorList>
    </citation>
    <scope>NUCLEOTIDE SEQUENCE [LARGE SCALE GENOMIC DNA]</scope>
    <source>
        <strain evidence="2 3">21</strain>
    </source>
</reference>
<organism evidence="2 3">
    <name type="scientific">Eubacterium ramulus</name>
    <dbReference type="NCBI Taxonomy" id="39490"/>
    <lineage>
        <taxon>Bacteria</taxon>
        <taxon>Bacillati</taxon>
        <taxon>Bacillota</taxon>
        <taxon>Clostridia</taxon>
        <taxon>Eubacteriales</taxon>
        <taxon>Eubacteriaceae</taxon>
        <taxon>Eubacterium</taxon>
    </lineage>
</organism>
<keyword evidence="1" id="KW-0812">Transmembrane</keyword>
<dbReference type="AlphaFoldDB" id="A0A2V1JT72"/>
<accession>A0A2V1JT72</accession>
<name>A0A2V1JT72_EUBRA</name>
<comment type="caution">
    <text evidence="2">The sequence shown here is derived from an EMBL/GenBank/DDBJ whole genome shotgun (WGS) entry which is preliminary data.</text>
</comment>
<keyword evidence="1" id="KW-0472">Membrane</keyword>
<dbReference type="EMBL" id="JRFU01000107">
    <property type="protein sequence ID" value="PWE86441.1"/>
    <property type="molecule type" value="Genomic_DNA"/>
</dbReference>
<evidence type="ECO:0000256" key="1">
    <source>
        <dbReference type="SAM" id="Phobius"/>
    </source>
</evidence>
<evidence type="ECO:0000313" key="2">
    <source>
        <dbReference type="EMBL" id="PWE86441.1"/>
    </source>
</evidence>